<dbReference type="Proteomes" id="UP000243978">
    <property type="component" value="Unassembled WGS sequence"/>
</dbReference>
<dbReference type="PANTHER" id="PTHR30411">
    <property type="entry name" value="CYTOPLASMIC PROTEIN"/>
    <property type="match status" value="1"/>
</dbReference>
<gene>
    <name evidence="2" type="ORF">C8N43_0542</name>
</gene>
<dbReference type="SUPFAM" id="SSF55826">
    <property type="entry name" value="YbaK/ProRS associated domain"/>
    <property type="match status" value="1"/>
</dbReference>
<dbReference type="GO" id="GO:0002161">
    <property type="term" value="F:aminoacyl-tRNA deacylase activity"/>
    <property type="evidence" value="ECO:0007669"/>
    <property type="project" value="InterPro"/>
</dbReference>
<dbReference type="InterPro" id="IPR007214">
    <property type="entry name" value="YbaK/aa-tRNA-synth-assoc-dom"/>
</dbReference>
<sequence>MEAPLGGVNRRLRAPRDMLPLGRMSKSLKRVRAALEAAGLDIIIIETTELTRTAAQAAAEAGCHVDQIAKSIIFRGETSGEAVLFLTAGGNQVDASKASALAGEPLGKADAALIRAQTGFAIGGVSPVGHLSPIRAFIDPRLTEFGVIWAAAGTPRHIFALAPDDLIALTGGAIAEFT</sequence>
<dbReference type="PANTHER" id="PTHR30411:SF1">
    <property type="entry name" value="CYTOPLASMIC PROTEIN"/>
    <property type="match status" value="1"/>
</dbReference>
<dbReference type="EMBL" id="QBKS01000001">
    <property type="protein sequence ID" value="PTX55894.1"/>
    <property type="molecule type" value="Genomic_DNA"/>
</dbReference>
<evidence type="ECO:0000313" key="2">
    <source>
        <dbReference type="EMBL" id="PTX55894.1"/>
    </source>
</evidence>
<comment type="caution">
    <text evidence="2">The sequence shown here is derived from an EMBL/GenBank/DDBJ whole genome shotgun (WGS) entry which is preliminary data.</text>
</comment>
<dbReference type="Pfam" id="PF04073">
    <property type="entry name" value="tRNA_edit"/>
    <property type="match status" value="1"/>
</dbReference>
<evidence type="ECO:0000259" key="1">
    <source>
        <dbReference type="Pfam" id="PF04073"/>
    </source>
</evidence>
<protein>
    <submittedName>
        <fullName evidence="2">Prolyl-tRNA editing enzyme YbaK/EbsC (Cys-tRNA(Pro) deacylase)</fullName>
    </submittedName>
</protein>
<dbReference type="AlphaFoldDB" id="A0A2T6BIL3"/>
<dbReference type="Gene3D" id="3.90.960.10">
    <property type="entry name" value="YbaK/aminoacyl-tRNA synthetase-associated domain"/>
    <property type="match status" value="1"/>
</dbReference>
<accession>A0A2T6BIL3</accession>
<proteinExistence type="predicted"/>
<dbReference type="CDD" id="cd04333">
    <property type="entry name" value="ProX_deacylase"/>
    <property type="match status" value="1"/>
</dbReference>
<name>A0A2T6BIL3_9RHOB</name>
<feature type="domain" description="YbaK/aminoacyl-tRNA synthetase-associated" evidence="1">
    <location>
        <begin position="49"/>
        <end position="168"/>
    </location>
</feature>
<dbReference type="InterPro" id="IPR036754">
    <property type="entry name" value="YbaK/aa-tRNA-synt-asso_dom_sf"/>
</dbReference>
<evidence type="ECO:0000313" key="3">
    <source>
        <dbReference type="Proteomes" id="UP000243978"/>
    </source>
</evidence>
<organism evidence="2 3">
    <name type="scientific">Litoreibacter ponti</name>
    <dbReference type="NCBI Taxonomy" id="1510457"/>
    <lineage>
        <taxon>Bacteria</taxon>
        <taxon>Pseudomonadati</taxon>
        <taxon>Pseudomonadota</taxon>
        <taxon>Alphaproteobacteria</taxon>
        <taxon>Rhodobacterales</taxon>
        <taxon>Roseobacteraceae</taxon>
        <taxon>Litoreibacter</taxon>
    </lineage>
</organism>
<reference evidence="2 3" key="1">
    <citation type="submission" date="2018-04" db="EMBL/GenBank/DDBJ databases">
        <title>Genomic Encyclopedia of Archaeal and Bacterial Type Strains, Phase II (KMG-II): from individual species to whole genera.</title>
        <authorList>
            <person name="Goeker M."/>
        </authorList>
    </citation>
    <scope>NUCLEOTIDE SEQUENCE [LARGE SCALE GENOMIC DNA]</scope>
    <source>
        <strain evidence="2 3">DSM 100977</strain>
    </source>
</reference>
<keyword evidence="3" id="KW-1185">Reference proteome</keyword>